<reference evidence="1 2" key="1">
    <citation type="journal article" date="2011" name="Stand. Genomic Sci.">
        <title>Complete genome sequence of Syntrophobotulus glycolicus type strain (FlGlyR).</title>
        <authorList>
            <person name="Han C."/>
            <person name="Mwirichia R."/>
            <person name="Chertkov O."/>
            <person name="Held B."/>
            <person name="Lapidus A."/>
            <person name="Nolan M."/>
            <person name="Lucas S."/>
            <person name="Hammon N."/>
            <person name="Deshpande S."/>
            <person name="Cheng J.F."/>
            <person name="Tapia R."/>
            <person name="Goodwin L."/>
            <person name="Pitluck S."/>
            <person name="Huntemann M."/>
            <person name="Liolios K."/>
            <person name="Ivanova N."/>
            <person name="Pagani I."/>
            <person name="Mavromatis K."/>
            <person name="Ovchinikova G."/>
            <person name="Pati A."/>
            <person name="Chen A."/>
            <person name="Palaniappan K."/>
            <person name="Land M."/>
            <person name="Hauser L."/>
            <person name="Brambilla E.M."/>
            <person name="Rohde M."/>
            <person name="Spring S."/>
            <person name="Sikorski J."/>
            <person name="Goker M."/>
            <person name="Woyke T."/>
            <person name="Bristow J."/>
            <person name="Eisen J.A."/>
            <person name="Markowitz V."/>
            <person name="Hugenholtz P."/>
            <person name="Kyrpides N.C."/>
            <person name="Klenk H.P."/>
            <person name="Detter J.C."/>
        </authorList>
    </citation>
    <scope>NUCLEOTIDE SEQUENCE [LARGE SCALE GENOMIC DNA]</scope>
    <source>
        <strain evidence="2">DSM 8271 / FlGlyR</strain>
    </source>
</reference>
<dbReference type="InterPro" id="IPR010235">
    <property type="entry name" value="HepT"/>
</dbReference>
<proteinExistence type="predicted"/>
<evidence type="ECO:0000313" key="2">
    <source>
        <dbReference type="Proteomes" id="UP000007488"/>
    </source>
</evidence>
<gene>
    <name evidence="1" type="ordered locus">Sgly_3203</name>
</gene>
<reference evidence="2" key="2">
    <citation type="submission" date="2011-02" db="EMBL/GenBank/DDBJ databases">
        <title>The complete genome of Syntrophobotulus glycolicus DSM 8271.</title>
        <authorList>
            <person name="Lucas S."/>
            <person name="Copeland A."/>
            <person name="Lapidus A."/>
            <person name="Bruce D."/>
            <person name="Goodwin L."/>
            <person name="Pitluck S."/>
            <person name="Kyrpides N."/>
            <person name="Mavromatis K."/>
            <person name="Pagani I."/>
            <person name="Ivanova N."/>
            <person name="Mikhailova N."/>
            <person name="Chertkov O."/>
            <person name="Held B."/>
            <person name="Detter J.C."/>
            <person name="Tapia R."/>
            <person name="Han C."/>
            <person name="Land M."/>
            <person name="Hauser L."/>
            <person name="Markowitz V."/>
            <person name="Cheng J.-F."/>
            <person name="Hugenholtz P."/>
            <person name="Woyke T."/>
            <person name="Wu D."/>
            <person name="Spring S."/>
            <person name="Schroeder M."/>
            <person name="Brambilla E."/>
            <person name="Klenk H.-P."/>
            <person name="Eisen J.A."/>
        </authorList>
    </citation>
    <scope>NUCLEOTIDE SEQUENCE [LARGE SCALE GENOMIC DNA]</scope>
    <source>
        <strain evidence="2">DSM 8271 / FlGlyR</strain>
    </source>
</reference>
<dbReference type="RefSeq" id="WP_013626192.1">
    <property type="nucleotide sequence ID" value="NC_015172.1"/>
</dbReference>
<keyword evidence="2" id="KW-1185">Reference proteome</keyword>
<dbReference type="NCBIfam" id="TIGR01987">
    <property type="entry name" value="HI0074"/>
    <property type="match status" value="1"/>
</dbReference>
<dbReference type="eggNOG" id="COG1669">
    <property type="taxonomic scope" value="Bacteria"/>
</dbReference>
<dbReference type="Proteomes" id="UP000007488">
    <property type="component" value="Chromosome"/>
</dbReference>
<dbReference type="Gene3D" id="1.20.120.330">
    <property type="entry name" value="Nucleotidyltransferases domain 2"/>
    <property type="match status" value="1"/>
</dbReference>
<name>F0T1P3_SYNGF</name>
<dbReference type="SUPFAM" id="SSF81593">
    <property type="entry name" value="Nucleotidyltransferase substrate binding subunit/domain"/>
    <property type="match status" value="1"/>
</dbReference>
<dbReference type="AlphaFoldDB" id="F0T1P3"/>
<dbReference type="EMBL" id="CP002547">
    <property type="protein sequence ID" value="ADY57467.1"/>
    <property type="molecule type" value="Genomic_DNA"/>
</dbReference>
<dbReference type="Pfam" id="PF08780">
    <property type="entry name" value="NTase_sub_bind"/>
    <property type="match status" value="1"/>
</dbReference>
<organism evidence="1 2">
    <name type="scientific">Syntrophobotulus glycolicus (strain DSM 8271 / FlGlyR)</name>
    <dbReference type="NCBI Taxonomy" id="645991"/>
    <lineage>
        <taxon>Bacteria</taxon>
        <taxon>Bacillati</taxon>
        <taxon>Bacillota</taxon>
        <taxon>Clostridia</taxon>
        <taxon>Eubacteriales</taxon>
        <taxon>Desulfitobacteriaceae</taxon>
        <taxon>Syntrophobotulus</taxon>
    </lineage>
</organism>
<sequence length="140" mass="16334">MSEPYTKTDNFLRALVRLKEGITKYDEANDLLRDGIIQRFEFTFELAWKTLKTVFEHEGLTGLNSPKTVLREAFSAGLIKDDELWLTMLMDRNSTTHIYSEQSAIEICHNIQEKYVMEFERLLQNIRARLDVAAVKQTSE</sequence>
<evidence type="ECO:0000313" key="1">
    <source>
        <dbReference type="EMBL" id="ADY57467.1"/>
    </source>
</evidence>
<dbReference type="OrthoDB" id="9810452at2"/>
<dbReference type="HOGENOM" id="CLU_118479_1_0_9"/>
<dbReference type="KEGG" id="sgy:Sgly_3203"/>
<accession>F0T1P3</accession>
<protein>
    <submittedName>
        <fullName evidence="1">Nucleotidyltransferase substrate binding protein, HI0074 family</fullName>
    </submittedName>
</protein>